<accession>A0ABY6S0S1</accession>
<reference evidence="4" key="1">
    <citation type="submission" date="2018-02" db="EMBL/GenBank/DDBJ databases">
        <authorList>
            <person name="Silar P."/>
        </authorList>
    </citation>
    <scope>NUCLEOTIDE SEQUENCE [LARGE SCALE GENOMIC DNA]</scope>
    <source>
        <strain evidence="4">T</strain>
    </source>
</reference>
<dbReference type="InterPro" id="IPR051164">
    <property type="entry name" value="NmrA-like_oxidored"/>
</dbReference>
<evidence type="ECO:0000256" key="1">
    <source>
        <dbReference type="ARBA" id="ARBA00006328"/>
    </source>
</evidence>
<dbReference type="Proteomes" id="UP000280685">
    <property type="component" value="Chromosome 1"/>
</dbReference>
<evidence type="ECO:0000313" key="4">
    <source>
        <dbReference type="EMBL" id="VBB74008.1"/>
    </source>
</evidence>
<dbReference type="Gene3D" id="3.40.50.720">
    <property type="entry name" value="NAD(P)-binding Rossmann-like Domain"/>
    <property type="match status" value="1"/>
</dbReference>
<evidence type="ECO:0000256" key="2">
    <source>
        <dbReference type="ARBA" id="ARBA00022857"/>
    </source>
</evidence>
<comment type="similarity">
    <text evidence="1">Belongs to the NmrA-type oxidoreductase family.</text>
</comment>
<evidence type="ECO:0000313" key="5">
    <source>
        <dbReference type="Proteomes" id="UP000280685"/>
    </source>
</evidence>
<name>A0ABY6S0S1_PODCO</name>
<evidence type="ECO:0000259" key="3">
    <source>
        <dbReference type="Pfam" id="PF05368"/>
    </source>
</evidence>
<dbReference type="Pfam" id="PF05368">
    <property type="entry name" value="NmrA"/>
    <property type="match status" value="1"/>
</dbReference>
<gene>
    <name evidence="4" type="ORF">PODCO_123560</name>
</gene>
<dbReference type="InterPro" id="IPR008030">
    <property type="entry name" value="NmrA-like"/>
</dbReference>
<dbReference type="EMBL" id="LR026964">
    <property type="protein sequence ID" value="VBB74008.1"/>
    <property type="molecule type" value="Genomic_DNA"/>
</dbReference>
<keyword evidence="5" id="KW-1185">Reference proteome</keyword>
<feature type="domain" description="NmrA-like" evidence="3">
    <location>
        <begin position="38"/>
        <end position="189"/>
    </location>
</feature>
<protein>
    <recommendedName>
        <fullName evidence="3">NmrA-like domain-containing protein</fullName>
    </recommendedName>
</protein>
<organism evidence="4 5">
    <name type="scientific">Podospora comata</name>
    <dbReference type="NCBI Taxonomy" id="48703"/>
    <lineage>
        <taxon>Eukaryota</taxon>
        <taxon>Fungi</taxon>
        <taxon>Dikarya</taxon>
        <taxon>Ascomycota</taxon>
        <taxon>Pezizomycotina</taxon>
        <taxon>Sordariomycetes</taxon>
        <taxon>Sordariomycetidae</taxon>
        <taxon>Sordariales</taxon>
        <taxon>Podosporaceae</taxon>
        <taxon>Podospora</taxon>
    </lineage>
</organism>
<dbReference type="SUPFAM" id="SSF51735">
    <property type="entry name" value="NAD(P)-binding Rossmann-fold domains"/>
    <property type="match status" value="2"/>
</dbReference>
<dbReference type="InterPro" id="IPR036291">
    <property type="entry name" value="NAD(P)-bd_dom_sf"/>
</dbReference>
<dbReference type="PANTHER" id="PTHR42748">
    <property type="entry name" value="NITROGEN METABOLITE REPRESSION PROTEIN NMRA FAMILY MEMBER"/>
    <property type="match status" value="1"/>
</dbReference>
<keyword evidence="2" id="KW-0521">NADP</keyword>
<dbReference type="PANTHER" id="PTHR42748:SF25">
    <property type="entry name" value="NMRA FAMILY PROTEIN"/>
    <property type="match status" value="1"/>
</dbReference>
<proteinExistence type="inferred from homology"/>
<sequence length="199" mass="22046">MPPRTLLITGATGKQGSAVIDALLSHPLSSSDPFTVLAVEQHLRKSATRTMGWTILRPVIFMDNLSPGFAGKVFMTLLRDTLGRDKPLQWIATRDIGFFAAEAFHNPEEWNKKAMGLAGDELTFEEMNKVFERVTGKPVPTTWGLLGKGLKTGVKELGSMAEWFALEGYKADLRKVKEVNPGMVGLEEWLRKSPFVKGK</sequence>